<evidence type="ECO:0000313" key="3">
    <source>
        <dbReference type="Proteomes" id="UP001595923"/>
    </source>
</evidence>
<dbReference type="Gene3D" id="1.10.260.40">
    <property type="entry name" value="lambda repressor-like DNA-binding domains"/>
    <property type="match status" value="1"/>
</dbReference>
<evidence type="ECO:0000259" key="1">
    <source>
        <dbReference type="PROSITE" id="PS50943"/>
    </source>
</evidence>
<dbReference type="InterPro" id="IPR001387">
    <property type="entry name" value="Cro/C1-type_HTH"/>
</dbReference>
<dbReference type="Pfam" id="PF19054">
    <property type="entry name" value="DUF5753"/>
    <property type="match status" value="1"/>
</dbReference>
<dbReference type="SMART" id="SM00530">
    <property type="entry name" value="HTH_XRE"/>
    <property type="match status" value="1"/>
</dbReference>
<dbReference type="InterPro" id="IPR043917">
    <property type="entry name" value="DUF5753"/>
</dbReference>
<dbReference type="InterPro" id="IPR010982">
    <property type="entry name" value="Lambda_DNA-bd_dom_sf"/>
</dbReference>
<reference evidence="3" key="1">
    <citation type="journal article" date="2019" name="Int. J. Syst. Evol. Microbiol.">
        <title>The Global Catalogue of Microorganisms (GCM) 10K type strain sequencing project: providing services to taxonomists for standard genome sequencing and annotation.</title>
        <authorList>
            <consortium name="The Broad Institute Genomics Platform"/>
            <consortium name="The Broad Institute Genome Sequencing Center for Infectious Disease"/>
            <person name="Wu L."/>
            <person name="Ma J."/>
        </authorList>
    </citation>
    <scope>NUCLEOTIDE SEQUENCE [LARGE SCALE GENOMIC DNA]</scope>
    <source>
        <strain evidence="3">XZYJ18</strain>
    </source>
</reference>
<evidence type="ECO:0000313" key="2">
    <source>
        <dbReference type="EMBL" id="MFC4561836.1"/>
    </source>
</evidence>
<dbReference type="SUPFAM" id="SSF47413">
    <property type="entry name" value="lambda repressor-like DNA-binding domains"/>
    <property type="match status" value="1"/>
</dbReference>
<keyword evidence="3" id="KW-1185">Reference proteome</keyword>
<protein>
    <submittedName>
        <fullName evidence="2">Scr1 family TA system antitoxin-like transcriptional regulator</fullName>
    </submittedName>
</protein>
<comment type="caution">
    <text evidence="2">The sequence shown here is derived from an EMBL/GenBank/DDBJ whole genome shotgun (WGS) entry which is preliminary data.</text>
</comment>
<accession>A0ABV9DSV1</accession>
<feature type="domain" description="HTH cro/C1-type" evidence="1">
    <location>
        <begin position="20"/>
        <end position="73"/>
    </location>
</feature>
<dbReference type="Proteomes" id="UP001595923">
    <property type="component" value="Unassembled WGS sequence"/>
</dbReference>
<organism evidence="2 3">
    <name type="scientific">Nocardiopsis mangrovi</name>
    <dbReference type="NCBI Taxonomy" id="1179818"/>
    <lineage>
        <taxon>Bacteria</taxon>
        <taxon>Bacillati</taxon>
        <taxon>Actinomycetota</taxon>
        <taxon>Actinomycetes</taxon>
        <taxon>Streptosporangiales</taxon>
        <taxon>Nocardiopsidaceae</taxon>
        <taxon>Nocardiopsis</taxon>
    </lineage>
</organism>
<sequence length="275" mass="30984">MTKECTPEERDAARNFARKLRELRKIAHLSQTELAERMRVARQTIGKYESGLHVPTRDFAVLADEALGTEGLFAGFLPSPEGEHRKLLKRYVHIEQSKATSLQQWQAQVVPALLQTEEYAREVLTVSIPPRMPDEVDKFVASQMARQDVLWRKHPIEAHFIIGEAAATQLVGGRDVMRRQWAKLIEWSANPYVTLQVLPRSVGAHASMQGAYTILEIEALKWAVYVETMAGGEVITGTQTVTFARRRFGALMAHALSPRDTVKLLSELQQEEEAA</sequence>
<proteinExistence type="predicted"/>
<name>A0ABV9DSV1_9ACTN</name>
<gene>
    <name evidence="2" type="ORF">ACFO4E_08195</name>
</gene>
<dbReference type="PROSITE" id="PS50943">
    <property type="entry name" value="HTH_CROC1"/>
    <property type="match status" value="1"/>
</dbReference>
<dbReference type="CDD" id="cd00093">
    <property type="entry name" value="HTH_XRE"/>
    <property type="match status" value="1"/>
</dbReference>
<dbReference type="Pfam" id="PF13560">
    <property type="entry name" value="HTH_31"/>
    <property type="match status" value="1"/>
</dbReference>
<dbReference type="RefSeq" id="WP_378572480.1">
    <property type="nucleotide sequence ID" value="NZ_JBHSFQ010000005.1"/>
</dbReference>
<dbReference type="EMBL" id="JBHSFQ010000005">
    <property type="protein sequence ID" value="MFC4561836.1"/>
    <property type="molecule type" value="Genomic_DNA"/>
</dbReference>